<evidence type="ECO:0000259" key="4">
    <source>
        <dbReference type="Pfam" id="PF00108"/>
    </source>
</evidence>
<comment type="caution">
    <text evidence="5">The sequence shown here is derived from an EMBL/GenBank/DDBJ whole genome shotgun (WGS) entry which is preliminary data.</text>
</comment>
<dbReference type="GO" id="GO:0016747">
    <property type="term" value="F:acyltransferase activity, transferring groups other than amino-acyl groups"/>
    <property type="evidence" value="ECO:0007669"/>
    <property type="project" value="InterPro"/>
</dbReference>
<evidence type="ECO:0000256" key="1">
    <source>
        <dbReference type="ARBA" id="ARBA00010982"/>
    </source>
</evidence>
<dbReference type="EMBL" id="CAJNNW010034889">
    <property type="protein sequence ID" value="CAE8724458.1"/>
    <property type="molecule type" value="Genomic_DNA"/>
</dbReference>
<dbReference type="InterPro" id="IPR016039">
    <property type="entry name" value="Thiolase-like"/>
</dbReference>
<reference evidence="5" key="1">
    <citation type="submission" date="2021-02" db="EMBL/GenBank/DDBJ databases">
        <authorList>
            <person name="Dougan E. K."/>
            <person name="Rhodes N."/>
            <person name="Thang M."/>
            <person name="Chan C."/>
        </authorList>
    </citation>
    <scope>NUCLEOTIDE SEQUENCE</scope>
</reference>
<proteinExistence type="inferred from homology"/>
<dbReference type="PANTHER" id="PTHR18919">
    <property type="entry name" value="ACETYL-COA C-ACYLTRANSFERASE"/>
    <property type="match status" value="1"/>
</dbReference>
<name>A0A813LJY2_POLGL</name>
<dbReference type="Gene3D" id="3.40.47.10">
    <property type="match status" value="1"/>
</dbReference>
<gene>
    <name evidence="5" type="ORF">PGLA2088_LOCUS43709</name>
</gene>
<evidence type="ECO:0000256" key="3">
    <source>
        <dbReference type="ARBA" id="ARBA00023315"/>
    </source>
</evidence>
<feature type="non-terminal residue" evidence="5">
    <location>
        <position position="1"/>
    </location>
</feature>
<dbReference type="AlphaFoldDB" id="A0A813LJY2"/>
<dbReference type="PROSITE" id="PS00098">
    <property type="entry name" value="THIOLASE_1"/>
    <property type="match status" value="1"/>
</dbReference>
<feature type="domain" description="Thiolase N-terminal" evidence="4">
    <location>
        <begin position="1"/>
        <end position="224"/>
    </location>
</feature>
<organism evidence="5 6">
    <name type="scientific">Polarella glacialis</name>
    <name type="common">Dinoflagellate</name>
    <dbReference type="NCBI Taxonomy" id="89957"/>
    <lineage>
        <taxon>Eukaryota</taxon>
        <taxon>Sar</taxon>
        <taxon>Alveolata</taxon>
        <taxon>Dinophyceae</taxon>
        <taxon>Suessiales</taxon>
        <taxon>Suessiaceae</taxon>
        <taxon>Polarella</taxon>
    </lineage>
</organism>
<dbReference type="Proteomes" id="UP000626109">
    <property type="component" value="Unassembled WGS sequence"/>
</dbReference>
<dbReference type="CDD" id="cd00751">
    <property type="entry name" value="thiolase"/>
    <property type="match status" value="1"/>
</dbReference>
<evidence type="ECO:0000313" key="6">
    <source>
        <dbReference type="Proteomes" id="UP000626109"/>
    </source>
</evidence>
<comment type="similarity">
    <text evidence="1">Belongs to the thiolase-like superfamily. Thiolase family.</text>
</comment>
<dbReference type="SUPFAM" id="SSF53901">
    <property type="entry name" value="Thiolase-like"/>
    <property type="match status" value="1"/>
</dbReference>
<dbReference type="InterPro" id="IPR020616">
    <property type="entry name" value="Thiolase_N"/>
</dbReference>
<protein>
    <recommendedName>
        <fullName evidence="4">Thiolase N-terminal domain-containing protein</fullName>
    </recommendedName>
</protein>
<dbReference type="PANTHER" id="PTHR18919:SF107">
    <property type="entry name" value="ACETYL-COA ACETYLTRANSFERASE, CYTOSOLIC"/>
    <property type="match status" value="1"/>
</dbReference>
<accession>A0A813LJY2</accession>
<sequence length="345" mass="37017">KFGGSISGVPAHVLGAEVIKALLADTGGKVSPDMVEEVIIGQVLTAGVGQCPARQTVILAGLPVTCPALTINKVCGSGLKALHLAAQAIASGEASVVIAGGQESMSSSPHVLPKSRDGQRMGDWKLTDTMIKDGLWCAFNDYHMGVTAENIAAQFGVDRQAQDEFAAASQQKAAAAQKAGKFQEQIVPVASSSKKAPAFAVDEYVKADASVQQLQKLKPAFKKDRFFANWSPLPTLKLNDYEYHETQLQDFEQVALNVNDNINSIIDDYRISNSPHGSDTSPFRELRQTFNAAIIVMHYDKHWPELDEVATNFAFYLAGAGVSYDIFACSHPWTAAILQKAAPPG</sequence>
<keyword evidence="2" id="KW-0808">Transferase</keyword>
<dbReference type="InterPro" id="IPR020615">
    <property type="entry name" value="Thiolase_acyl_enz_int_AS"/>
</dbReference>
<keyword evidence="3" id="KW-0012">Acyltransferase</keyword>
<dbReference type="Pfam" id="PF00108">
    <property type="entry name" value="Thiolase_N"/>
    <property type="match status" value="1"/>
</dbReference>
<dbReference type="InterPro" id="IPR002155">
    <property type="entry name" value="Thiolase"/>
</dbReference>
<evidence type="ECO:0000256" key="2">
    <source>
        <dbReference type="ARBA" id="ARBA00022679"/>
    </source>
</evidence>
<evidence type="ECO:0000313" key="5">
    <source>
        <dbReference type="EMBL" id="CAE8724458.1"/>
    </source>
</evidence>